<name>A0A0U5EPH1_9BACT</name>
<protein>
    <submittedName>
        <fullName evidence="1">Uncharacterized protein</fullName>
    </submittedName>
</protein>
<organism evidence="1 2">
    <name type="scientific">Candidatus Protochlamydia naegleriophila</name>
    <dbReference type="NCBI Taxonomy" id="389348"/>
    <lineage>
        <taxon>Bacteria</taxon>
        <taxon>Pseudomonadati</taxon>
        <taxon>Chlamydiota</taxon>
        <taxon>Chlamydiia</taxon>
        <taxon>Parachlamydiales</taxon>
        <taxon>Parachlamydiaceae</taxon>
        <taxon>Candidatus Protochlamydia</taxon>
    </lineage>
</organism>
<sequence>MEIAGSTSKSFMSKNNPFPKLHETCFYYLKNAKKVFKNYPHKQ</sequence>
<evidence type="ECO:0000313" key="2">
    <source>
        <dbReference type="Proteomes" id="UP000069902"/>
    </source>
</evidence>
<proteinExistence type="predicted"/>
<dbReference type="KEGG" id="pnl:PNK_0222"/>
<accession>A0A0U5EPH1</accession>
<dbReference type="AlphaFoldDB" id="A0A0U5EPH1"/>
<keyword evidence="2" id="KW-1185">Reference proteome</keyword>
<dbReference type="InParanoid" id="A0A0U5EPH1"/>
<dbReference type="PATRIC" id="fig|389348.3.peg.253"/>
<dbReference type="Proteomes" id="UP000069902">
    <property type="component" value="Chromosome cPNK"/>
</dbReference>
<reference evidence="2" key="1">
    <citation type="submission" date="2015-09" db="EMBL/GenBank/DDBJ databases">
        <authorList>
            <person name="Bertelli C."/>
        </authorList>
    </citation>
    <scope>NUCLEOTIDE SEQUENCE [LARGE SCALE GENOMIC DNA]</scope>
    <source>
        <strain evidence="2">KNic</strain>
    </source>
</reference>
<evidence type="ECO:0000313" key="1">
    <source>
        <dbReference type="EMBL" id="CUI15859.1"/>
    </source>
</evidence>
<gene>
    <name evidence="1" type="ORF">PNK_0222</name>
</gene>
<dbReference type="EMBL" id="LN879502">
    <property type="protein sequence ID" value="CUI15859.1"/>
    <property type="molecule type" value="Genomic_DNA"/>
</dbReference>